<organism evidence="2 3">
    <name type="scientific">Alteribacillus bidgolensis</name>
    <dbReference type="NCBI Taxonomy" id="930129"/>
    <lineage>
        <taxon>Bacteria</taxon>
        <taxon>Bacillati</taxon>
        <taxon>Bacillota</taxon>
        <taxon>Bacilli</taxon>
        <taxon>Bacillales</taxon>
        <taxon>Bacillaceae</taxon>
        <taxon>Alteribacillus</taxon>
    </lineage>
</organism>
<dbReference type="EMBL" id="FNDU01000008">
    <property type="protein sequence ID" value="SDI47246.1"/>
    <property type="molecule type" value="Genomic_DNA"/>
</dbReference>
<feature type="chain" id="PRO_5039340027" evidence="1">
    <location>
        <begin position="22"/>
        <end position="139"/>
    </location>
</feature>
<reference evidence="2 3" key="1">
    <citation type="submission" date="2016-10" db="EMBL/GenBank/DDBJ databases">
        <authorList>
            <person name="de Groot N.N."/>
        </authorList>
    </citation>
    <scope>NUCLEOTIDE SEQUENCE [LARGE SCALE GENOMIC DNA]</scope>
    <source>
        <strain evidence="3">P4B,CCM 7963,CECT 7998,DSM 25260,IBRC-M 10614,KCTC 13821</strain>
    </source>
</reference>
<keyword evidence="1" id="KW-0732">Signal</keyword>
<dbReference type="OrthoDB" id="2626097at2"/>
<dbReference type="STRING" id="930129.SAMN05216352_10824"/>
<sequence>MHKTMILVVTVLLFLTAAACGKEDEQHADRYKDDQMIGKVDAVKTEENRITVDISEWVKRDAGPVTTDEGYGISPQVTDKTVIEDENGNSTSLSEIKEGQKVNKPAWRSRILKGKQKKSFIRYVLLEKLLAAESLWRKS</sequence>
<protein>
    <submittedName>
        <fullName evidence="2">Uncharacterized protein</fullName>
    </submittedName>
</protein>
<keyword evidence="3" id="KW-1185">Reference proteome</keyword>
<dbReference type="Proteomes" id="UP000199017">
    <property type="component" value="Unassembled WGS sequence"/>
</dbReference>
<proteinExistence type="predicted"/>
<dbReference type="AlphaFoldDB" id="A0A1G8KV41"/>
<accession>A0A1G8KV41</accession>
<evidence type="ECO:0000313" key="3">
    <source>
        <dbReference type="Proteomes" id="UP000199017"/>
    </source>
</evidence>
<evidence type="ECO:0000313" key="2">
    <source>
        <dbReference type="EMBL" id="SDI47246.1"/>
    </source>
</evidence>
<evidence type="ECO:0000256" key="1">
    <source>
        <dbReference type="SAM" id="SignalP"/>
    </source>
</evidence>
<dbReference type="RefSeq" id="WP_091585839.1">
    <property type="nucleotide sequence ID" value="NZ_FNDU01000008.1"/>
</dbReference>
<name>A0A1G8KV41_9BACI</name>
<dbReference type="PROSITE" id="PS51257">
    <property type="entry name" value="PROKAR_LIPOPROTEIN"/>
    <property type="match status" value="1"/>
</dbReference>
<gene>
    <name evidence="2" type="ORF">SAMN05216352_10824</name>
</gene>
<feature type="signal peptide" evidence="1">
    <location>
        <begin position="1"/>
        <end position="21"/>
    </location>
</feature>